<evidence type="ECO:0008006" key="3">
    <source>
        <dbReference type="Google" id="ProtNLM"/>
    </source>
</evidence>
<name>A0A7I8E0J9_9FIRM</name>
<proteinExistence type="predicted"/>
<evidence type="ECO:0000313" key="1">
    <source>
        <dbReference type="EMBL" id="BCL57290.1"/>
    </source>
</evidence>
<dbReference type="GeneID" id="70579433"/>
<organism evidence="1 2">
    <name type="scientific">Faecalibacillus intestinalis</name>
    <dbReference type="NCBI Taxonomy" id="1982626"/>
    <lineage>
        <taxon>Bacteria</taxon>
        <taxon>Bacillati</taxon>
        <taxon>Bacillota</taxon>
        <taxon>Erysipelotrichia</taxon>
        <taxon>Erysipelotrichales</taxon>
        <taxon>Coprobacillaceae</taxon>
        <taxon>Faecalibacillus</taxon>
    </lineage>
</organism>
<sequence length="112" mass="13596">MIYSNEEIELTLNLYSIAKSHIDKLNQKKQIERLEDFNKYEKNDYLYYLHIISIVNNWVKELLPDELEIITLRNFEKMSFDLISIHVGYANHSSIIRKYRKIIDKVRKMNDE</sequence>
<gene>
    <name evidence="1" type="ORF">Fi14EGH31_10020</name>
</gene>
<protein>
    <recommendedName>
        <fullName evidence="3">Sigma-70 family RNA polymerase sigma factor</fullName>
    </recommendedName>
</protein>
<dbReference type="RefSeq" id="WP_117576165.1">
    <property type="nucleotide sequence ID" value="NZ_AP024085.1"/>
</dbReference>
<evidence type="ECO:0000313" key="2">
    <source>
        <dbReference type="Proteomes" id="UP000593842"/>
    </source>
</evidence>
<dbReference type="KEGG" id="fit:Fi14EGH31_10020"/>
<accession>A0A7I8E0J9</accession>
<dbReference type="EMBL" id="AP024085">
    <property type="protein sequence ID" value="BCL57290.1"/>
    <property type="molecule type" value="Genomic_DNA"/>
</dbReference>
<dbReference type="AlphaFoldDB" id="A0A7I8E0J9"/>
<reference evidence="2" key="1">
    <citation type="submission" date="2020-09" db="EMBL/GenBank/DDBJ databases">
        <title>Complete genome sequencing of Faecalibacillus intestinalis strain 14EGH31.</title>
        <authorList>
            <person name="Sakamoto M."/>
            <person name="Murakami T."/>
            <person name="Mori H."/>
        </authorList>
    </citation>
    <scope>NUCLEOTIDE SEQUENCE [LARGE SCALE GENOMIC DNA]</scope>
    <source>
        <strain evidence="2">14EGH31</strain>
    </source>
</reference>
<dbReference type="Proteomes" id="UP000593842">
    <property type="component" value="Chromosome"/>
</dbReference>